<evidence type="ECO:0000259" key="3">
    <source>
        <dbReference type="PROSITE" id="PS50203"/>
    </source>
</evidence>
<accession>A0A1X7AN08</accession>
<organism evidence="4 5">
    <name type="scientific">Parendozoicomonas haliclonae</name>
    <dbReference type="NCBI Taxonomy" id="1960125"/>
    <lineage>
        <taxon>Bacteria</taxon>
        <taxon>Pseudomonadati</taxon>
        <taxon>Pseudomonadota</taxon>
        <taxon>Gammaproteobacteria</taxon>
        <taxon>Oceanospirillales</taxon>
        <taxon>Endozoicomonadaceae</taxon>
        <taxon>Parendozoicomonas</taxon>
    </lineage>
</organism>
<dbReference type="AlphaFoldDB" id="A0A1X7AN08"/>
<dbReference type="PROSITE" id="PS50203">
    <property type="entry name" value="CALPAIN_CAT"/>
    <property type="match status" value="1"/>
</dbReference>
<dbReference type="InterPro" id="IPR038765">
    <property type="entry name" value="Papain-like_cys_pep_sf"/>
</dbReference>
<dbReference type="EMBL" id="FWPT01000007">
    <property type="protein sequence ID" value="SMA49419.1"/>
    <property type="molecule type" value="Genomic_DNA"/>
</dbReference>
<evidence type="ECO:0000256" key="2">
    <source>
        <dbReference type="SAM" id="MobiDB-lite"/>
    </source>
</evidence>
<proteinExistence type="predicted"/>
<gene>
    <name evidence="4" type="ORF">EHSB41UT_03249</name>
</gene>
<dbReference type="GO" id="GO:0004198">
    <property type="term" value="F:calcium-dependent cysteine-type endopeptidase activity"/>
    <property type="evidence" value="ECO:0007669"/>
    <property type="project" value="InterPro"/>
</dbReference>
<evidence type="ECO:0000313" key="4">
    <source>
        <dbReference type="EMBL" id="SMA49419.1"/>
    </source>
</evidence>
<feature type="compositionally biased region" description="Polar residues" evidence="2">
    <location>
        <begin position="413"/>
        <end position="430"/>
    </location>
</feature>
<comment type="caution">
    <text evidence="1">Lacks conserved residue(s) required for the propagation of feature annotation.</text>
</comment>
<dbReference type="Proteomes" id="UP000196573">
    <property type="component" value="Unassembled WGS sequence"/>
</dbReference>
<dbReference type="RefSeq" id="WP_087111740.1">
    <property type="nucleotide sequence ID" value="NZ_CBCSCN010000007.1"/>
</dbReference>
<feature type="region of interest" description="Disordered" evidence="2">
    <location>
        <begin position="411"/>
        <end position="430"/>
    </location>
</feature>
<feature type="region of interest" description="Disordered" evidence="2">
    <location>
        <begin position="479"/>
        <end position="501"/>
    </location>
</feature>
<name>A0A1X7AN08_9GAMM</name>
<protein>
    <recommendedName>
        <fullName evidence="3">Calpain catalytic domain-containing protein</fullName>
    </recommendedName>
</protein>
<evidence type="ECO:0000313" key="5">
    <source>
        <dbReference type="Proteomes" id="UP000196573"/>
    </source>
</evidence>
<keyword evidence="5" id="KW-1185">Reference proteome</keyword>
<sequence length="562" mass="61315">MAQPCLQKSGSTSNLIEELGFEDVETQDKEYVEVHLKADKHIQAYFQGRTSWRVEPRRALNLKERTQPPGGQSTRLIHKLTRALSRDIRHYQVWPLPAGTSSPLKDDKAGNLPLVITDEALAEDWKGELLYSPRDYVLFRESGPSSADVAQNIERKSCFLLSAAASSAASPAGRLRLQSLMSKVEEQDLVEVTLYDVITESLVRVQVTPWRILTSNKCDVFSCSGDKAPLWPMILEKAYYGLMLDRRRLLTTCIDSAHKRGQSGLAAQLQVRLAMLPGTQSVGRNGGNLMKGVEALSIFQPLQPAWSLPGEPPRGVQYLLLNELEESDMSGFECALQQNIFKGIPVVLGRTDTFTEKLSMLKSGHLTNHAYSVVGLGHDRVTGQRGVFVMDPYGSNRDGEDNGVVSQIEFKGQQPQSSSEGNHTEQSVGLSKSGNSVFFVPLDELSQQFTRLAVGAGGIDILNRGCHGTGETIMVSWERPEGSTGKGSTGKGGTGKKEGSPLLQSLGEASFVVGNPQAVEPESTSPDVGRESGITNKSLLFSNTMSYPMVDMTSVETHTLNS</sequence>
<dbReference type="OrthoDB" id="9983348at2"/>
<dbReference type="InterPro" id="IPR001300">
    <property type="entry name" value="Peptidase_C2_calpain_cat"/>
</dbReference>
<dbReference type="GO" id="GO:0006508">
    <property type="term" value="P:proteolysis"/>
    <property type="evidence" value="ECO:0007669"/>
    <property type="project" value="InterPro"/>
</dbReference>
<dbReference type="SUPFAM" id="SSF54001">
    <property type="entry name" value="Cysteine proteinases"/>
    <property type="match status" value="1"/>
</dbReference>
<reference evidence="4 5" key="1">
    <citation type="submission" date="2017-03" db="EMBL/GenBank/DDBJ databases">
        <authorList>
            <person name="Afonso C.L."/>
            <person name="Miller P.J."/>
            <person name="Scott M.A."/>
            <person name="Spackman E."/>
            <person name="Goraichik I."/>
            <person name="Dimitrov K.M."/>
            <person name="Suarez D.L."/>
            <person name="Swayne D.E."/>
        </authorList>
    </citation>
    <scope>NUCLEOTIDE SEQUENCE [LARGE SCALE GENOMIC DNA]</scope>
    <source>
        <strain evidence="4">SB41UT1</strain>
    </source>
</reference>
<feature type="compositionally biased region" description="Gly residues" evidence="2">
    <location>
        <begin position="484"/>
        <end position="493"/>
    </location>
</feature>
<feature type="domain" description="Calpain catalytic" evidence="3">
    <location>
        <begin position="125"/>
        <end position="454"/>
    </location>
</feature>
<evidence type="ECO:0000256" key="1">
    <source>
        <dbReference type="PROSITE-ProRule" id="PRU00239"/>
    </source>
</evidence>